<comment type="catalytic activity">
    <reaction evidence="13">
        <text>an alpha-Kdo-(2-&gt;4)-alpha-Kdo-(2-&gt;6)-lipid A + ADP-L-glycero-beta-D-manno-heptose = an L-alpha-D-Hep-(1-&gt;5)-[alpha-Kdo-(2-&gt;4)]-alpha-Kdo-(2-&gt;6)-lipid A + ADP + H(+)</text>
        <dbReference type="Rhea" id="RHEA:74067"/>
        <dbReference type="ChEBI" id="CHEBI:15378"/>
        <dbReference type="ChEBI" id="CHEBI:61506"/>
        <dbReference type="ChEBI" id="CHEBI:176431"/>
        <dbReference type="ChEBI" id="CHEBI:193068"/>
        <dbReference type="ChEBI" id="CHEBI:456216"/>
        <dbReference type="EC" id="2.4.99.23"/>
    </reaction>
</comment>
<dbReference type="PANTHER" id="PTHR30160:SF19">
    <property type="entry name" value="LIPOPOLYSACCHARIDE HEPTOSYLTRANSFERASE 1"/>
    <property type="match status" value="1"/>
</dbReference>
<name>A0A378U0W4_NEIEL</name>
<evidence type="ECO:0000256" key="11">
    <source>
        <dbReference type="ARBA" id="ARBA00044190"/>
    </source>
</evidence>
<reference evidence="14 15" key="1">
    <citation type="submission" date="2018-06" db="EMBL/GenBank/DDBJ databases">
        <authorList>
            <consortium name="Pathogen Informatics"/>
            <person name="Doyle S."/>
        </authorList>
    </citation>
    <scope>NUCLEOTIDE SEQUENCE [LARGE SCALE GENOMIC DNA]</scope>
    <source>
        <strain evidence="14 15">NCTC10660</strain>
    </source>
</reference>
<evidence type="ECO:0000256" key="8">
    <source>
        <dbReference type="ARBA" id="ARBA00023136"/>
    </source>
</evidence>
<keyword evidence="4" id="KW-0997">Cell inner membrane</keyword>
<evidence type="ECO:0000256" key="6">
    <source>
        <dbReference type="ARBA" id="ARBA00022679"/>
    </source>
</evidence>
<evidence type="ECO:0000256" key="12">
    <source>
        <dbReference type="ARBA" id="ARBA00044330"/>
    </source>
</evidence>
<evidence type="ECO:0000256" key="7">
    <source>
        <dbReference type="ARBA" id="ARBA00022985"/>
    </source>
</evidence>
<proteinExistence type="inferred from homology"/>
<evidence type="ECO:0000256" key="3">
    <source>
        <dbReference type="ARBA" id="ARBA00022475"/>
    </source>
</evidence>
<evidence type="ECO:0000256" key="4">
    <source>
        <dbReference type="ARBA" id="ARBA00022519"/>
    </source>
</evidence>
<dbReference type="Gene3D" id="3.40.50.2000">
    <property type="entry name" value="Glycogen Phosphorylase B"/>
    <property type="match status" value="2"/>
</dbReference>
<accession>A0A378U0W4</accession>
<dbReference type="GO" id="GO:0005886">
    <property type="term" value="C:plasma membrane"/>
    <property type="evidence" value="ECO:0007669"/>
    <property type="project" value="UniProtKB-SubCell"/>
</dbReference>
<keyword evidence="8" id="KW-0472">Membrane</keyword>
<evidence type="ECO:0000256" key="1">
    <source>
        <dbReference type="ARBA" id="ARBA00004515"/>
    </source>
</evidence>
<evidence type="ECO:0000256" key="9">
    <source>
        <dbReference type="ARBA" id="ARBA00043995"/>
    </source>
</evidence>
<dbReference type="SUPFAM" id="SSF53756">
    <property type="entry name" value="UDP-Glycosyltransferase/glycogen phosphorylase"/>
    <property type="match status" value="1"/>
</dbReference>
<dbReference type="InterPro" id="IPR051199">
    <property type="entry name" value="LPS_LOS_Heptosyltrfase"/>
</dbReference>
<comment type="subcellular location">
    <subcellularLocation>
        <location evidence="1">Cell inner membrane</location>
        <topology evidence="1">Peripheral membrane protein</topology>
        <orientation evidence="1">Cytoplasmic side</orientation>
    </subcellularLocation>
</comment>
<evidence type="ECO:0000313" key="14">
    <source>
        <dbReference type="EMBL" id="STZ68294.1"/>
    </source>
</evidence>
<dbReference type="GO" id="GO:0008713">
    <property type="term" value="F:ADP-heptose-lipopolysaccharide heptosyltransferase activity"/>
    <property type="evidence" value="ECO:0007669"/>
    <property type="project" value="TreeGrafter"/>
</dbReference>
<evidence type="ECO:0000313" key="15">
    <source>
        <dbReference type="Proteomes" id="UP000254927"/>
    </source>
</evidence>
<dbReference type="GeneID" id="93352790"/>
<gene>
    <name evidence="14" type="primary">rfaC</name>
    <name evidence="14" type="ORF">NCTC10660_01806</name>
</gene>
<evidence type="ECO:0000256" key="5">
    <source>
        <dbReference type="ARBA" id="ARBA00022676"/>
    </source>
</evidence>
<dbReference type="Proteomes" id="UP000254927">
    <property type="component" value="Unassembled WGS sequence"/>
</dbReference>
<evidence type="ECO:0000256" key="10">
    <source>
        <dbReference type="ARBA" id="ARBA00044041"/>
    </source>
</evidence>
<dbReference type="GO" id="GO:0009244">
    <property type="term" value="P:lipopolysaccharide core region biosynthetic process"/>
    <property type="evidence" value="ECO:0007669"/>
    <property type="project" value="InterPro"/>
</dbReference>
<keyword evidence="6 14" id="KW-0808">Transferase</keyword>
<evidence type="ECO:0000256" key="13">
    <source>
        <dbReference type="ARBA" id="ARBA00049201"/>
    </source>
</evidence>
<dbReference type="CDD" id="cd03789">
    <property type="entry name" value="GT9_LPS_heptosyltransferase"/>
    <property type="match status" value="1"/>
</dbReference>
<dbReference type="Pfam" id="PF01075">
    <property type="entry name" value="Glyco_transf_9"/>
    <property type="match status" value="1"/>
</dbReference>
<dbReference type="NCBIfam" id="TIGR02193">
    <property type="entry name" value="heptsyl_trn_I"/>
    <property type="match status" value="1"/>
</dbReference>
<protein>
    <recommendedName>
        <fullName evidence="11">Lipopolysaccharide heptosyltransferase 1</fullName>
        <ecNumber evidence="10">2.4.99.23</ecNumber>
    </recommendedName>
    <alternativeName>
        <fullName evidence="12">ADP-heptose:lipopolysaccharide heptosyltransferase I</fullName>
    </alternativeName>
</protein>
<keyword evidence="5" id="KW-0328">Glycosyltransferase</keyword>
<organism evidence="14 15">
    <name type="scientific">Neisseria elongata</name>
    <dbReference type="NCBI Taxonomy" id="495"/>
    <lineage>
        <taxon>Bacteria</taxon>
        <taxon>Pseudomonadati</taxon>
        <taxon>Pseudomonadota</taxon>
        <taxon>Betaproteobacteria</taxon>
        <taxon>Neisseriales</taxon>
        <taxon>Neisseriaceae</taxon>
        <taxon>Neisseria</taxon>
    </lineage>
</organism>
<dbReference type="InterPro" id="IPR011908">
    <property type="entry name" value="LipoPS_heptosylTferase-I"/>
</dbReference>
<keyword evidence="7" id="KW-0448">Lipopolysaccharide biosynthesis</keyword>
<dbReference type="EC" id="2.4.99.23" evidence="10"/>
<comment type="similarity">
    <text evidence="9">Belongs to the glycosyltransferase 9 family.</text>
</comment>
<dbReference type="InterPro" id="IPR002201">
    <property type="entry name" value="Glyco_trans_9"/>
</dbReference>
<sequence>MKVLLVRLSSMGDLIHTLPAVNDLSFCCPDIELHWLCEAGFADIARLHPFVKKIHTLSWRQWRKQLGKRETWQEIGRLKANLRQEKFDLVLDSQSLIKSALPAKMAGAPVWGLDKYSARESWAACLYNRMFSVPKGRDAVWRNRSLFAQAFGYELPEKLIFGARIPEKGRLKTEKPYYVALHATSRDSKLWQPQYWRELMRLMHERDGGTIYLPWGSEKEKIRAESLSDGLPYVRVCDKMNLMQAAELLQDAAGVVGVDTGLLHLANAFDKPLVGIYTDTAPEKTGVQSLPKAANIGGVGQMPEPESVFKLLLQGMNAEEAV</sequence>
<dbReference type="GO" id="GO:0005829">
    <property type="term" value="C:cytosol"/>
    <property type="evidence" value="ECO:0007669"/>
    <property type="project" value="TreeGrafter"/>
</dbReference>
<dbReference type="EMBL" id="UGQW01000002">
    <property type="protein sequence ID" value="STZ68294.1"/>
    <property type="molecule type" value="Genomic_DNA"/>
</dbReference>
<evidence type="ECO:0000256" key="2">
    <source>
        <dbReference type="ARBA" id="ARBA00004713"/>
    </source>
</evidence>
<dbReference type="RefSeq" id="WP_074898007.1">
    <property type="nucleotide sequence ID" value="NZ_CP031252.1"/>
</dbReference>
<keyword evidence="3" id="KW-1003">Cell membrane</keyword>
<dbReference type="AlphaFoldDB" id="A0A378U0W4"/>
<dbReference type="PANTHER" id="PTHR30160">
    <property type="entry name" value="TETRAACYLDISACCHARIDE 4'-KINASE-RELATED"/>
    <property type="match status" value="1"/>
</dbReference>
<comment type="pathway">
    <text evidence="2">Bacterial outer membrane biogenesis; LPS core biosynthesis.</text>
</comment>